<gene>
    <name evidence="1" type="ORF">GCM10011410_04940</name>
</gene>
<evidence type="ECO:0000313" key="2">
    <source>
        <dbReference type="Proteomes" id="UP000641514"/>
    </source>
</evidence>
<name>A0A916U0D6_9ACTN</name>
<dbReference type="Proteomes" id="UP000641514">
    <property type="component" value="Unassembled WGS sequence"/>
</dbReference>
<dbReference type="AlphaFoldDB" id="A0A916U0D6"/>
<organism evidence="1 2">
    <name type="scientific">Hoyosella rhizosphaerae</name>
    <dbReference type="NCBI Taxonomy" id="1755582"/>
    <lineage>
        <taxon>Bacteria</taxon>
        <taxon>Bacillati</taxon>
        <taxon>Actinomycetota</taxon>
        <taxon>Actinomycetes</taxon>
        <taxon>Mycobacteriales</taxon>
        <taxon>Hoyosellaceae</taxon>
        <taxon>Hoyosella</taxon>
    </lineage>
</organism>
<sequence length="201" mass="21927">MMSMSVGGGFRSEWVVTCMNRWWRGCIGVAILMVTAVGCGSDHGSEQRGFENDERENMVASWRETASQQTVDDLDKLAGVAFDVAEDHLAQYGEFYPVAVALLEGNQGALIAPDMETEFPETEAVLAELYKAIEAGADDYLAVAVLVNVRIPSTDSDAVEFQVEHNDGTAIRVVAEYALGEDNAVEFREPSVSNSQPRIWG</sequence>
<keyword evidence="2" id="KW-1185">Reference proteome</keyword>
<evidence type="ECO:0000313" key="1">
    <source>
        <dbReference type="EMBL" id="GGC55576.1"/>
    </source>
</evidence>
<reference evidence="1" key="1">
    <citation type="journal article" date="2014" name="Int. J. Syst. Evol. Microbiol.">
        <title>Complete genome sequence of Corynebacterium casei LMG S-19264T (=DSM 44701T), isolated from a smear-ripened cheese.</title>
        <authorList>
            <consortium name="US DOE Joint Genome Institute (JGI-PGF)"/>
            <person name="Walter F."/>
            <person name="Albersmeier A."/>
            <person name="Kalinowski J."/>
            <person name="Ruckert C."/>
        </authorList>
    </citation>
    <scope>NUCLEOTIDE SEQUENCE</scope>
    <source>
        <strain evidence="1">CGMCC 1.15478</strain>
    </source>
</reference>
<dbReference type="EMBL" id="BMJH01000001">
    <property type="protein sequence ID" value="GGC55576.1"/>
    <property type="molecule type" value="Genomic_DNA"/>
</dbReference>
<protein>
    <submittedName>
        <fullName evidence="1">Uncharacterized protein</fullName>
    </submittedName>
</protein>
<proteinExistence type="predicted"/>
<comment type="caution">
    <text evidence="1">The sequence shown here is derived from an EMBL/GenBank/DDBJ whole genome shotgun (WGS) entry which is preliminary data.</text>
</comment>
<reference evidence="1" key="2">
    <citation type="submission" date="2020-09" db="EMBL/GenBank/DDBJ databases">
        <authorList>
            <person name="Sun Q."/>
            <person name="Zhou Y."/>
        </authorList>
    </citation>
    <scope>NUCLEOTIDE SEQUENCE</scope>
    <source>
        <strain evidence="1">CGMCC 1.15478</strain>
    </source>
</reference>
<accession>A0A916U0D6</accession>